<accession>A0AAP0R7M2</accession>
<gene>
    <name evidence="5" type="ORF">L1049_002696</name>
</gene>
<organism evidence="5 6">
    <name type="scientific">Liquidambar formosana</name>
    <name type="common">Formosan gum</name>
    <dbReference type="NCBI Taxonomy" id="63359"/>
    <lineage>
        <taxon>Eukaryota</taxon>
        <taxon>Viridiplantae</taxon>
        <taxon>Streptophyta</taxon>
        <taxon>Embryophyta</taxon>
        <taxon>Tracheophyta</taxon>
        <taxon>Spermatophyta</taxon>
        <taxon>Magnoliopsida</taxon>
        <taxon>eudicotyledons</taxon>
        <taxon>Gunneridae</taxon>
        <taxon>Pentapetalae</taxon>
        <taxon>Saxifragales</taxon>
        <taxon>Altingiaceae</taxon>
        <taxon>Liquidambar</taxon>
    </lineage>
</organism>
<feature type="domain" description="DDE Tnp4" evidence="4">
    <location>
        <begin position="108"/>
        <end position="168"/>
    </location>
</feature>
<dbReference type="GO" id="GO:0046872">
    <property type="term" value="F:metal ion binding"/>
    <property type="evidence" value="ECO:0007669"/>
    <property type="project" value="UniProtKB-KW"/>
</dbReference>
<dbReference type="Pfam" id="PF13359">
    <property type="entry name" value="DDE_Tnp_4"/>
    <property type="match status" value="1"/>
</dbReference>
<dbReference type="InterPro" id="IPR027806">
    <property type="entry name" value="HARBI1_dom"/>
</dbReference>
<feature type="region of interest" description="Disordered" evidence="3">
    <location>
        <begin position="1"/>
        <end position="20"/>
    </location>
</feature>
<keyword evidence="6" id="KW-1185">Reference proteome</keyword>
<dbReference type="AlphaFoldDB" id="A0AAP0R7M2"/>
<sequence length="246" mass="28117">MVNDASMTQREDVNANQHKRQADALLIRKAKKELRSTEILDALKILVELNKSKIMASVHQVLTIMDSDDKEMLLTMEMNPVGWSSGWALGPKVAVSSGGERYNLQDYRGGRNPRNLRELFNYGHSLLRNVIEQCFGVLKARFPILKAMPTYPVSVQKFIVVATCIVHNFLRQEVQRDNLFNQFENEELMVDDGESVVDDAPDPDRIVQAQSQQEMEKLRDNLANAMFNAYNRGGVQNYRQQSLKLM</sequence>
<evidence type="ECO:0000256" key="1">
    <source>
        <dbReference type="ARBA" id="ARBA00001968"/>
    </source>
</evidence>
<comment type="caution">
    <text evidence="5">The sequence shown here is derived from an EMBL/GenBank/DDBJ whole genome shotgun (WGS) entry which is preliminary data.</text>
</comment>
<protein>
    <recommendedName>
        <fullName evidence="4">DDE Tnp4 domain-containing protein</fullName>
    </recommendedName>
</protein>
<keyword evidence="2" id="KW-0479">Metal-binding</keyword>
<proteinExistence type="predicted"/>
<evidence type="ECO:0000313" key="6">
    <source>
        <dbReference type="Proteomes" id="UP001415857"/>
    </source>
</evidence>
<evidence type="ECO:0000256" key="3">
    <source>
        <dbReference type="SAM" id="MobiDB-lite"/>
    </source>
</evidence>
<dbReference type="Proteomes" id="UP001415857">
    <property type="component" value="Unassembled WGS sequence"/>
</dbReference>
<reference evidence="5 6" key="1">
    <citation type="journal article" date="2024" name="Plant J.">
        <title>Genome sequences and population genomics reveal climatic adaptation and genomic divergence between two closely related sweetgum species.</title>
        <authorList>
            <person name="Xu W.Q."/>
            <person name="Ren C.Q."/>
            <person name="Zhang X.Y."/>
            <person name="Comes H.P."/>
            <person name="Liu X.H."/>
            <person name="Li Y.G."/>
            <person name="Kettle C.J."/>
            <person name="Jalonen R."/>
            <person name="Gaisberger H."/>
            <person name="Ma Y.Z."/>
            <person name="Qiu Y.X."/>
        </authorList>
    </citation>
    <scope>NUCLEOTIDE SEQUENCE [LARGE SCALE GENOMIC DNA]</scope>
    <source>
        <strain evidence="5">Hangzhou</strain>
    </source>
</reference>
<name>A0AAP0R7M2_LIQFO</name>
<evidence type="ECO:0000259" key="4">
    <source>
        <dbReference type="Pfam" id="PF13359"/>
    </source>
</evidence>
<evidence type="ECO:0000256" key="2">
    <source>
        <dbReference type="ARBA" id="ARBA00022723"/>
    </source>
</evidence>
<dbReference type="EMBL" id="JBBPBK010000013">
    <property type="protein sequence ID" value="KAK9272325.1"/>
    <property type="molecule type" value="Genomic_DNA"/>
</dbReference>
<evidence type="ECO:0000313" key="5">
    <source>
        <dbReference type="EMBL" id="KAK9272325.1"/>
    </source>
</evidence>
<comment type="cofactor">
    <cofactor evidence="1">
        <name>a divalent metal cation</name>
        <dbReference type="ChEBI" id="CHEBI:60240"/>
    </cofactor>
</comment>